<keyword evidence="1" id="KW-1185">Reference proteome</keyword>
<sequence>MKELCKKFTKIEFRDVPRIQNEFADALATLLSMIQYPDKNYIDPIEIETKDQYAYFFHVNEEQDSKPRYHDIKKFLATQEYPESDTNGQKRALRRLANHFSSTGKSCIEGPQT</sequence>
<name>A0AC58SMG0_TOBAC</name>
<gene>
    <name evidence="2" type="primary">LOC142168893</name>
</gene>
<dbReference type="RefSeq" id="XP_075086166.1">
    <property type="nucleotide sequence ID" value="XM_075230065.1"/>
</dbReference>
<reference evidence="2" key="2">
    <citation type="submission" date="2025-08" db="UniProtKB">
        <authorList>
            <consortium name="RefSeq"/>
        </authorList>
    </citation>
    <scope>IDENTIFICATION</scope>
    <source>
        <tissue evidence="2">Leaf</tissue>
    </source>
</reference>
<evidence type="ECO:0000313" key="1">
    <source>
        <dbReference type="Proteomes" id="UP000790787"/>
    </source>
</evidence>
<reference evidence="1" key="1">
    <citation type="journal article" date="2014" name="Nat. Commun.">
        <title>The tobacco genome sequence and its comparison with those of tomato and potato.</title>
        <authorList>
            <person name="Sierro N."/>
            <person name="Battey J.N."/>
            <person name="Ouadi S."/>
            <person name="Bakaher N."/>
            <person name="Bovet L."/>
            <person name="Willig A."/>
            <person name="Goepfert S."/>
            <person name="Peitsch M.C."/>
            <person name="Ivanov N.V."/>
        </authorList>
    </citation>
    <scope>NUCLEOTIDE SEQUENCE [LARGE SCALE GENOMIC DNA]</scope>
</reference>
<evidence type="ECO:0000313" key="2">
    <source>
        <dbReference type="RefSeq" id="XP_075086166.1"/>
    </source>
</evidence>
<dbReference type="Proteomes" id="UP000790787">
    <property type="component" value="Chromosome 14"/>
</dbReference>
<protein>
    <submittedName>
        <fullName evidence="2">Uncharacterized protein LOC142168893</fullName>
    </submittedName>
</protein>
<accession>A0AC58SMG0</accession>
<organism evidence="1 2">
    <name type="scientific">Nicotiana tabacum</name>
    <name type="common">Common tobacco</name>
    <dbReference type="NCBI Taxonomy" id="4097"/>
    <lineage>
        <taxon>Eukaryota</taxon>
        <taxon>Viridiplantae</taxon>
        <taxon>Streptophyta</taxon>
        <taxon>Embryophyta</taxon>
        <taxon>Tracheophyta</taxon>
        <taxon>Spermatophyta</taxon>
        <taxon>Magnoliopsida</taxon>
        <taxon>eudicotyledons</taxon>
        <taxon>Gunneridae</taxon>
        <taxon>Pentapetalae</taxon>
        <taxon>asterids</taxon>
        <taxon>lamiids</taxon>
        <taxon>Solanales</taxon>
        <taxon>Solanaceae</taxon>
        <taxon>Nicotianoideae</taxon>
        <taxon>Nicotianeae</taxon>
        <taxon>Nicotiana</taxon>
    </lineage>
</organism>
<proteinExistence type="predicted"/>